<keyword evidence="3" id="KW-1185">Reference proteome</keyword>
<feature type="chain" id="PRO_5046041246" description="Carboxypeptidase regulatory-like domain-containing protein" evidence="1">
    <location>
        <begin position="25"/>
        <end position="592"/>
    </location>
</feature>
<dbReference type="SUPFAM" id="SSF49464">
    <property type="entry name" value="Carboxypeptidase regulatory domain-like"/>
    <property type="match status" value="1"/>
</dbReference>
<accession>A0ABU7I9E0</accession>
<evidence type="ECO:0008006" key="4">
    <source>
        <dbReference type="Google" id="ProtNLM"/>
    </source>
</evidence>
<dbReference type="RefSeq" id="WP_330108299.1">
    <property type="nucleotide sequence ID" value="NZ_JAZDQT010000002.1"/>
</dbReference>
<gene>
    <name evidence="2" type="ORF">VRU48_12745</name>
</gene>
<proteinExistence type="predicted"/>
<evidence type="ECO:0000256" key="1">
    <source>
        <dbReference type="SAM" id="SignalP"/>
    </source>
</evidence>
<evidence type="ECO:0000313" key="3">
    <source>
        <dbReference type="Proteomes" id="UP001336835"/>
    </source>
</evidence>
<dbReference type="EMBL" id="JAZDQT010000002">
    <property type="protein sequence ID" value="MEE1945981.1"/>
    <property type="molecule type" value="Genomic_DNA"/>
</dbReference>
<sequence>MKKLTLCLTALICFLITSCKKDNAGGPTINPPTTSDATFAKNFGNTANRDFIGQVIDATHNPIPGVNVKIGSSTAQTDANGIFSIKNASVYEQFAFITATKTGYLNGSRALVPTTGTNNVKIMLLSATVTTTVNTGTTSTASLANGTKITFDGAFKTETGTSYTGAVSVIVNHLDPADANLASKMPGMLFAKSTNGDPKLLETYGMVNVELRGSAGEKLQPSNTAQIEFPITASQQGNAPATIPLWHFDETLGYWKEEGSATKTGNKYIGSVKHFSWWNVDALLDYVNLNLKIVDGSGNPLSNVSTAIVRGNYTTNPGYTNANGEVSGPVPKNETLTLNIINDCGTVVSSQTIGPFATNTTLPNIVANIPAAQTTLVSGLLKKCDNSNVTSGYVSVNYNGRTYLTSVSNGNFSIRLLTCSATSFTLIGQDLDNNKNTGTTTYTLAYPSLNVGSLLACNTSTESISYQIDNMAPKALYANISAIVTGNGFQIDANTPGQNDQITIIGNPITPGSYSSTSSSYQLAGIGLTSVLGSTISQQNITFVLTNVGAVGQYIDISFSGTYTEMVMLGGSMQASPIPRTISGTAHVIRDN</sequence>
<comment type="caution">
    <text evidence="2">The sequence shown here is derived from an EMBL/GenBank/DDBJ whole genome shotgun (WGS) entry which is preliminary data.</text>
</comment>
<evidence type="ECO:0000313" key="2">
    <source>
        <dbReference type="EMBL" id="MEE1945981.1"/>
    </source>
</evidence>
<reference evidence="2 3" key="1">
    <citation type="submission" date="2024-01" db="EMBL/GenBank/DDBJ databases">
        <title>Pedobacter sp. nov., isolated from fresh soil.</title>
        <authorList>
            <person name="Le N.T.T."/>
        </authorList>
    </citation>
    <scope>NUCLEOTIDE SEQUENCE [LARGE SCALE GENOMIC DNA]</scope>
    <source>
        <strain evidence="2 3">KR3-3</strain>
    </source>
</reference>
<organism evidence="2 3">
    <name type="scientific">Pedobacter albus</name>
    <dbReference type="NCBI Taxonomy" id="3113905"/>
    <lineage>
        <taxon>Bacteria</taxon>
        <taxon>Pseudomonadati</taxon>
        <taxon>Bacteroidota</taxon>
        <taxon>Sphingobacteriia</taxon>
        <taxon>Sphingobacteriales</taxon>
        <taxon>Sphingobacteriaceae</taxon>
        <taxon>Pedobacter</taxon>
    </lineage>
</organism>
<dbReference type="Gene3D" id="2.60.40.1120">
    <property type="entry name" value="Carboxypeptidase-like, regulatory domain"/>
    <property type="match status" value="1"/>
</dbReference>
<feature type="signal peptide" evidence="1">
    <location>
        <begin position="1"/>
        <end position="24"/>
    </location>
</feature>
<dbReference type="InterPro" id="IPR008969">
    <property type="entry name" value="CarboxyPept-like_regulatory"/>
</dbReference>
<dbReference type="Proteomes" id="UP001336835">
    <property type="component" value="Unassembled WGS sequence"/>
</dbReference>
<keyword evidence="1" id="KW-0732">Signal</keyword>
<dbReference type="PROSITE" id="PS51257">
    <property type="entry name" value="PROKAR_LIPOPROTEIN"/>
    <property type="match status" value="1"/>
</dbReference>
<protein>
    <recommendedName>
        <fullName evidence="4">Carboxypeptidase regulatory-like domain-containing protein</fullName>
    </recommendedName>
</protein>
<name>A0ABU7I9E0_9SPHI</name>